<sequence>MRPALRLLIVPLLLAQPAAWAEPYRKPDSSEMAAIRRWLCPHGGRPVRGKPGRCDGARSAGRPAWDAGLRPPQRNTVATCPAGTRPVPARGHSVIIRCLPG</sequence>
<evidence type="ECO:0000256" key="1">
    <source>
        <dbReference type="SAM" id="MobiDB-lite"/>
    </source>
</evidence>
<evidence type="ECO:0000313" key="4">
    <source>
        <dbReference type="Proteomes" id="UP001201985"/>
    </source>
</evidence>
<feature type="signal peptide" evidence="2">
    <location>
        <begin position="1"/>
        <end position="21"/>
    </location>
</feature>
<evidence type="ECO:0000256" key="2">
    <source>
        <dbReference type="SAM" id="SignalP"/>
    </source>
</evidence>
<proteinExistence type="predicted"/>
<feature type="region of interest" description="Disordered" evidence="1">
    <location>
        <begin position="49"/>
        <end position="84"/>
    </location>
</feature>
<dbReference type="RefSeq" id="WP_120007525.1">
    <property type="nucleotide sequence ID" value="NZ_JALBUU010000004.1"/>
</dbReference>
<dbReference type="EMBL" id="JALBUU010000004">
    <property type="protein sequence ID" value="MCI0753295.1"/>
    <property type="molecule type" value="Genomic_DNA"/>
</dbReference>
<reference evidence="3 4" key="1">
    <citation type="submission" date="2022-03" db="EMBL/GenBank/DDBJ databases">
        <title>Complete genome analysis of Roseomonas KG 17.1 : a prolific producer of plant growth promoters.</title>
        <authorList>
            <person name="Saadouli I."/>
            <person name="Najjari A."/>
            <person name="Mosbah A."/>
            <person name="Ouzari H.I."/>
        </authorList>
    </citation>
    <scope>NUCLEOTIDE SEQUENCE [LARGE SCALE GENOMIC DNA]</scope>
    <source>
        <strain evidence="3 4">KG17-1</strain>
    </source>
</reference>
<name>A0ABS9W2X4_9PROT</name>
<accession>A0ABS9W2X4</accession>
<comment type="caution">
    <text evidence="3">The sequence shown here is derived from an EMBL/GenBank/DDBJ whole genome shotgun (WGS) entry which is preliminary data.</text>
</comment>
<feature type="chain" id="PRO_5046073580" evidence="2">
    <location>
        <begin position="22"/>
        <end position="101"/>
    </location>
</feature>
<organism evidence="3 4">
    <name type="scientific">Teichococcus vastitatis</name>
    <dbReference type="NCBI Taxonomy" id="2307076"/>
    <lineage>
        <taxon>Bacteria</taxon>
        <taxon>Pseudomonadati</taxon>
        <taxon>Pseudomonadota</taxon>
        <taxon>Alphaproteobacteria</taxon>
        <taxon>Acetobacterales</taxon>
        <taxon>Roseomonadaceae</taxon>
        <taxon>Roseomonas</taxon>
    </lineage>
</organism>
<dbReference type="Proteomes" id="UP001201985">
    <property type="component" value="Unassembled WGS sequence"/>
</dbReference>
<keyword evidence="2" id="KW-0732">Signal</keyword>
<keyword evidence="4" id="KW-1185">Reference proteome</keyword>
<protein>
    <submittedName>
        <fullName evidence="3">Uncharacterized protein</fullName>
    </submittedName>
</protein>
<evidence type="ECO:0000313" key="3">
    <source>
        <dbReference type="EMBL" id="MCI0753295.1"/>
    </source>
</evidence>
<gene>
    <name evidence="3" type="ORF">MON41_05885</name>
</gene>